<feature type="region of interest" description="Disordered" evidence="2">
    <location>
        <begin position="1422"/>
        <end position="1451"/>
    </location>
</feature>
<feature type="domain" description="TASOR pseudo-PARP" evidence="3">
    <location>
        <begin position="142"/>
        <end position="288"/>
    </location>
</feature>
<feature type="compositionally biased region" description="Basic and acidic residues" evidence="2">
    <location>
        <begin position="1423"/>
        <end position="1437"/>
    </location>
</feature>
<gene>
    <name evidence="6" type="ORF">KIL84_018889</name>
</gene>
<feature type="region of interest" description="Disordered" evidence="2">
    <location>
        <begin position="876"/>
        <end position="1027"/>
    </location>
</feature>
<feature type="compositionally biased region" description="Polar residues" evidence="2">
    <location>
        <begin position="952"/>
        <end position="964"/>
    </location>
</feature>
<keyword evidence="7" id="KW-1185">Reference proteome</keyword>
<dbReference type="PANTHER" id="PTHR16207">
    <property type="entry name" value="SET DOMAIN-CONTAINING PROTEIN"/>
    <property type="match status" value="1"/>
</dbReference>
<evidence type="ECO:0008006" key="8">
    <source>
        <dbReference type="Google" id="ProtNLM"/>
    </source>
</evidence>
<evidence type="ECO:0000256" key="1">
    <source>
        <dbReference type="ARBA" id="ARBA00008058"/>
    </source>
</evidence>
<organism evidence="6 7">
    <name type="scientific">Mauremys mutica</name>
    <name type="common">yellowpond turtle</name>
    <dbReference type="NCBI Taxonomy" id="74926"/>
    <lineage>
        <taxon>Eukaryota</taxon>
        <taxon>Metazoa</taxon>
        <taxon>Chordata</taxon>
        <taxon>Craniata</taxon>
        <taxon>Vertebrata</taxon>
        <taxon>Euteleostomi</taxon>
        <taxon>Archelosauria</taxon>
        <taxon>Testudinata</taxon>
        <taxon>Testudines</taxon>
        <taxon>Cryptodira</taxon>
        <taxon>Durocryptodira</taxon>
        <taxon>Testudinoidea</taxon>
        <taxon>Geoemydidae</taxon>
        <taxon>Geoemydinae</taxon>
        <taxon>Mauremys</taxon>
    </lineage>
</organism>
<dbReference type="InterPro" id="IPR056242">
    <property type="entry name" value="PIN_TASOR"/>
</dbReference>
<dbReference type="GO" id="GO:0005654">
    <property type="term" value="C:nucleoplasm"/>
    <property type="evidence" value="ECO:0007669"/>
    <property type="project" value="TreeGrafter"/>
</dbReference>
<evidence type="ECO:0000256" key="2">
    <source>
        <dbReference type="SAM" id="MobiDB-lite"/>
    </source>
</evidence>
<reference evidence="6" key="1">
    <citation type="submission" date="2021-09" db="EMBL/GenBank/DDBJ databases">
        <title>The genome of Mauremys mutica provides insights into the evolution of semi-aquatic lifestyle.</title>
        <authorList>
            <person name="Gong S."/>
            <person name="Gao Y."/>
        </authorList>
    </citation>
    <scope>NUCLEOTIDE SEQUENCE</scope>
    <source>
        <strain evidence="6">MM-2020</strain>
        <tissue evidence="6">Muscle</tissue>
    </source>
</reference>
<feature type="compositionally biased region" description="Polar residues" evidence="2">
    <location>
        <begin position="1313"/>
        <end position="1328"/>
    </location>
</feature>
<feature type="domain" description="TASOR alpha/beta" evidence="4">
    <location>
        <begin position="2605"/>
        <end position="2700"/>
    </location>
</feature>
<feature type="region of interest" description="Disordered" evidence="2">
    <location>
        <begin position="1260"/>
        <end position="1279"/>
    </location>
</feature>
<feature type="compositionally biased region" description="Polar residues" evidence="2">
    <location>
        <begin position="1189"/>
        <end position="1203"/>
    </location>
</feature>
<dbReference type="PANTHER" id="PTHR16207:SF10">
    <property type="entry name" value="PROTEIN TASOR 2"/>
    <property type="match status" value="1"/>
</dbReference>
<feature type="domain" description="TASOR pseudo-PARP" evidence="3">
    <location>
        <begin position="888"/>
        <end position="1040"/>
    </location>
</feature>
<accession>A0A9D3XVQ0</accession>
<feature type="region of interest" description="Disordered" evidence="2">
    <location>
        <begin position="740"/>
        <end position="787"/>
    </location>
</feature>
<evidence type="ECO:0000259" key="4">
    <source>
        <dbReference type="Pfam" id="PF23314"/>
    </source>
</evidence>
<evidence type="ECO:0000313" key="6">
    <source>
        <dbReference type="EMBL" id="KAH1186140.1"/>
    </source>
</evidence>
<feature type="region of interest" description="Disordered" evidence="2">
    <location>
        <begin position="1681"/>
        <end position="1780"/>
    </location>
</feature>
<feature type="compositionally biased region" description="Polar residues" evidence="2">
    <location>
        <begin position="984"/>
        <end position="998"/>
    </location>
</feature>
<feature type="compositionally biased region" description="Polar residues" evidence="2">
    <location>
        <begin position="1350"/>
        <end position="1362"/>
    </location>
</feature>
<comment type="similarity">
    <text evidence="1">Belongs to the TASOR family.</text>
</comment>
<feature type="region of interest" description="Disordered" evidence="2">
    <location>
        <begin position="1"/>
        <end position="89"/>
    </location>
</feature>
<dbReference type="EMBL" id="JAHDVG010000463">
    <property type="protein sequence ID" value="KAH1186140.1"/>
    <property type="molecule type" value="Genomic_DNA"/>
</dbReference>
<evidence type="ECO:0000259" key="3">
    <source>
        <dbReference type="Pfam" id="PF12509"/>
    </source>
</evidence>
<name>A0A9D3XVQ0_9SAUR</name>
<proteinExistence type="inferred from homology"/>
<dbReference type="Pfam" id="PF12509">
    <property type="entry name" value="DUF3715"/>
    <property type="match status" value="2"/>
</dbReference>
<feature type="compositionally biased region" description="Polar residues" evidence="2">
    <location>
        <begin position="1740"/>
        <end position="1780"/>
    </location>
</feature>
<dbReference type="InterPro" id="IPR022188">
    <property type="entry name" value="TASOR_DUF3715"/>
</dbReference>
<feature type="compositionally biased region" description="Basic and acidic residues" evidence="2">
    <location>
        <begin position="936"/>
        <end position="950"/>
    </location>
</feature>
<dbReference type="InterPro" id="IPR056243">
    <property type="entry name" value="TASOR_ab_dom"/>
</dbReference>
<evidence type="ECO:0000313" key="7">
    <source>
        <dbReference type="Proteomes" id="UP000827986"/>
    </source>
</evidence>
<evidence type="ECO:0000259" key="5">
    <source>
        <dbReference type="Pfam" id="PF24630"/>
    </source>
</evidence>
<feature type="compositionally biased region" description="Polar residues" evidence="2">
    <location>
        <begin position="1952"/>
        <end position="1972"/>
    </location>
</feature>
<dbReference type="Proteomes" id="UP000827986">
    <property type="component" value="Unassembled WGS sequence"/>
</dbReference>
<sequence>MSGSPAPLPSCTRARGREKPPRGVWSGREGAGKAPGGSWGHPLPCHDAERRGGAARQAVRARGGGSEPEPPAMGEPRNDGPAPAGTAFHQMPVDSTSLYQTAVSVLHNSYLDSTSRNGFQYSRVTLVKNDVFLKEYKTFSQEKEASGYTKEELDETYAFLLFDSEREAKAVCQSGLRINTRSLTTLGDPAKGAYISKYSDYLHPRPWYHGKSGCIVIFKLIKGKVKFVPENYTANYTNPTPGYDCHISVNINNISLETSHFRAFELSQYYVYEFSSDSVVERPRQICPYVIMAFQYTEPKIMSTLNHKRIIELENKVYCCPWRGQLSIQGHILCDITLRSPYSAVIPAQLPDKLEMKYIIGVSDLKKKLPEAAFGKSNYTKNEVCYQDIYFSLYEVEISNKDQHKMDPLLENLKEKELAIIKYLQDQGFLILLTSSALTGDKGFDLDKPISLQALFLFPSSRSVRLTVKKQELNCENELNEISLKVTSILPGLRYAIQEATTCPPEAGVHSSILVKRYFQKFAKLDKNSLAASGRNDNLPFSCALSLNKSESVSPSEKCQKESFSQLQSYISDPSSYSLEVSMALDCLAGNPQSLCGVSDRTCDADFSSILPPDSVLPDIAAEIRLETEKSKNTPELNQCQEDTKIEMNAAGNLKMQQNKRKSSRAIVTSTKKKWAPLKILSVVDSNRKGTKKKKMNVSFPFPKKQGLTTNSNEPTLKLANLQFPHKRKRGAEVLSAEFVHRTQSEPTTKGTSLPEDISLDTKKPRKLKQPDEKNVQTSDKVAKQAKSKTIINIPKESCNPKAIKQLEPVRKETLSLSSNEIPSESQGIVSGANETYTQSVTAPDVNLTLKGSNCESHGLNLLADLALSSCIPPLDHKDSRVASPDDLSKERRSLRKRKPSRIASDHEYHRVDKHLKGGSSSSKTENQKLPSPAKSDLRKDLAAIPRDKSPVISSKKNCTSPNSAKARPLLSKEVLDTSDVSKHSSIASEHSYASQVSEHSKKHTLPKGGQSPAAFRNGAKSANSSPLVGKVLPFRHQQNNTHTQKAFDDLVVKRRRSVLSSRLKEDFSKSHTVKSCDGSVTVTCQWEAEYLFNLDSKYTNNSLEKTVIRALHGPWDPDMPDDVEEMKLILHMWVALFYSKPNKFLSSTRKVVEHSNPEKYVSINSSLDAFELSDDWEGAFDLEKCPADSQSEANQASSTTLDPSELSDDCEGAFGLEKCPADSQSEVNQVSSSIHSTVSYASEQLLSCDEPSSTSCAKTFSDDDCRDPSSPPLKDGPQEVIIDGCVDIIHACNKVDEEKNEREELLDPVISISSSTCSPPGKPSNTRIRPEEFSTDDSDEAHQALDLSKVSQSDSAFSQTEFPEKQENEQPAIISDGTVISEEKKTLDSITLSAEDKDNCQVGGDESLCLCEAIQLEVNMKSTEHDSPCGKGRESYDPLENQGEEEEEDFDYESINVEPIDLALSESNDADLEHEDMDQDPINLVLPKEICIPDESKAISPVDLEEPFDSVLTLTLSPGASPVQDVSSDEIAQSADALPENQEVTIKPAEEINDADLEHEDMDQDPINLVLPKETCVPDESKAISPVDLEEPFDSVLTLTLSPGASPVQDIPSDEITQFADVLPENQEVTVKPAEEINDADMDQDPINLVLPKEICIPDESKAISPVDLEEPFDSVLTLTLSPGASPVQDVPSDEITQSADALPENQEVTVQPAEEIKSSAQSDSAEDSCISQEDKGSDSANYTSLSIKESDQVQSNTATQGEQKNSSTHTQELLNKSSGASESPCLVFENTHLEADSEAEKSCDKFKNTRVCSVTKKSPCNDELNQITTVVTHGEHEASLCKLVESACILSVDNEKPFAKEHLDLKQIHVVNHQYTPSLILREEETSPTAKPTRTDPELMTGSPFQQPGSPISRETELPKSILEPSERDPVLCKNMTSDHTDQRDVTEMCSISESQTPLSAGDDSSSSCCTERPKKDKLIDRGTPVGKRADLLGSKEEISPTDKPTCTNPELLTAVTFQTHNIPISRETDVHTSLLKQSEKNTVFSKSMDSDHTDQIAVMEIASSAVEDFSGSCYTEWAKKDMFLEHEIPVGKVADLVENDDKEEPTSCEEFDLGSTSPAASTASVLEEEEEEQFAEACDQSSVCEITELQSDCMMEESNMFADLHQTDSDVMREEIPVSSVQMPTASCAHTDSREILELSDTEDILEEHLAKQGTKFPNKDRGVHLTFESLSYESFSGDSDQEYFGGTVPPTAKFRGSCGTRAIGAIPATAVTRTNYNDSCISSENENWKRDDWDSLEADKRFSVVESGWPTGFREDDRYVPPFVNIKDDQGTLRDYTNFIVTKNHKDKTRPLQSSKRHDHSVDRSDLISSLTRTWKVIDDLTQNTLDMEYMRFSYKLKQVIKSQKSRLSTSNSIFRKEFSAQGMAETLPLREAPEAPSLNAPSRSRSPLLVTVVRSDTRQRSSSWHPRNDIYTDFAEPPLFVPWQDTFSNERNAAKVKSQGRDYASPLHLGKLKYDDKLKESRGDISVILNEYAEFNRVMLNNVHAGNKGRGQSTTSEESAGKRKKSTSFPKRTASYENMISDLCNTLHYRLKSVVKEACKNACMFYLVETEDDPFFVRTKSLLKKGGHTEIEPLNFCKTQHLETDRLIVIIRNEDISLHIHKIPSLLRLKHCPNVTFAGVDSPEDITDHTYQELFHMGGFVVSDDEVLETVTLGQLKEIVKTLEKLNSHGKWKWLLHYKESKKLKEDIRVDSTAHKKNWILKSCQEANTIEVLHYHQCDSKSCTKSEHLKCLLNLQVQQISARFAVYLTDKPSVSREVFESKGILVTDVNNFTGTVQNVVAPFQSSYW</sequence>
<dbReference type="InterPro" id="IPR046432">
    <property type="entry name" value="TASOR"/>
</dbReference>
<dbReference type="GO" id="GO:0045814">
    <property type="term" value="P:negative regulation of gene expression, epigenetic"/>
    <property type="evidence" value="ECO:0007669"/>
    <property type="project" value="InterPro"/>
</dbReference>
<feature type="compositionally biased region" description="Basic and acidic residues" evidence="2">
    <location>
        <begin position="974"/>
        <end position="983"/>
    </location>
</feature>
<comment type="caution">
    <text evidence="6">The sequence shown here is derived from an EMBL/GenBank/DDBJ whole genome shotgun (WGS) entry which is preliminary data.</text>
</comment>
<feature type="domain" description="TASOR PIN" evidence="5">
    <location>
        <begin position="2704"/>
        <end position="2843"/>
    </location>
</feature>
<dbReference type="Pfam" id="PF24630">
    <property type="entry name" value="PIN_TASOR"/>
    <property type="match status" value="1"/>
</dbReference>
<dbReference type="Pfam" id="PF23314">
    <property type="entry name" value="TASOR_alpha-beta"/>
    <property type="match status" value="1"/>
</dbReference>
<protein>
    <recommendedName>
        <fullName evidence="8">DUF3715 domain-containing protein</fullName>
    </recommendedName>
</protein>
<feature type="compositionally biased region" description="Basic and acidic residues" evidence="2">
    <location>
        <begin position="1927"/>
        <end position="1949"/>
    </location>
</feature>
<feature type="region of interest" description="Disordered" evidence="2">
    <location>
        <begin position="1886"/>
        <end position="1990"/>
    </location>
</feature>
<feature type="compositionally biased region" description="Polar residues" evidence="2">
    <location>
        <begin position="919"/>
        <end position="930"/>
    </location>
</feature>
<feature type="region of interest" description="Disordered" evidence="2">
    <location>
        <begin position="2549"/>
        <end position="2576"/>
    </location>
</feature>
<feature type="compositionally biased region" description="Basic and acidic residues" evidence="2">
    <location>
        <begin position="1974"/>
        <end position="1983"/>
    </location>
</feature>
<feature type="region of interest" description="Disordered" evidence="2">
    <location>
        <begin position="1188"/>
        <end position="1207"/>
    </location>
</feature>
<feature type="region of interest" description="Disordered" evidence="2">
    <location>
        <begin position="1313"/>
        <end position="1381"/>
    </location>
</feature>